<accession>A0A8W8MB86</accession>
<organism evidence="4 5">
    <name type="scientific">Magallana gigas</name>
    <name type="common">Pacific oyster</name>
    <name type="synonym">Crassostrea gigas</name>
    <dbReference type="NCBI Taxonomy" id="29159"/>
    <lineage>
        <taxon>Eukaryota</taxon>
        <taxon>Metazoa</taxon>
        <taxon>Spiralia</taxon>
        <taxon>Lophotrochozoa</taxon>
        <taxon>Mollusca</taxon>
        <taxon>Bivalvia</taxon>
        <taxon>Autobranchia</taxon>
        <taxon>Pteriomorphia</taxon>
        <taxon>Ostreida</taxon>
        <taxon>Ostreoidea</taxon>
        <taxon>Ostreidae</taxon>
        <taxon>Magallana</taxon>
    </lineage>
</organism>
<sequence length="116" mass="13259">MIKGVACLALSIKVGVVDLRHGIHLVHMRTLLGPNTELNLTHLESSKRYQVYLVLCMNTKGIAYVVDSNDWHRMTEAKEFRHDILSEDELKGVPVAITLNKRDLKNCMRKEEMEKG</sequence>
<evidence type="ECO:0000313" key="4">
    <source>
        <dbReference type="EnsemblMetazoa" id="G3217.1:cds"/>
    </source>
</evidence>
<evidence type="ECO:0000256" key="1">
    <source>
        <dbReference type="ARBA" id="ARBA00022741"/>
    </source>
</evidence>
<dbReference type="GO" id="GO:0003924">
    <property type="term" value="F:GTPase activity"/>
    <property type="evidence" value="ECO:0007669"/>
    <property type="project" value="InterPro"/>
</dbReference>
<evidence type="ECO:0000313" key="5">
    <source>
        <dbReference type="Proteomes" id="UP000005408"/>
    </source>
</evidence>
<keyword evidence="5" id="KW-1185">Reference proteome</keyword>
<dbReference type="GO" id="GO:0005525">
    <property type="term" value="F:GTP binding"/>
    <property type="evidence" value="ECO:0007669"/>
    <property type="project" value="UniProtKB-KW"/>
</dbReference>
<evidence type="ECO:0000256" key="2">
    <source>
        <dbReference type="ARBA" id="ARBA00023134"/>
    </source>
</evidence>
<dbReference type="Pfam" id="PF00025">
    <property type="entry name" value="Arf"/>
    <property type="match status" value="1"/>
</dbReference>
<dbReference type="InterPro" id="IPR024156">
    <property type="entry name" value="Small_GTPase_ARF"/>
</dbReference>
<dbReference type="Gene3D" id="3.40.50.300">
    <property type="entry name" value="P-loop containing nucleotide triphosphate hydrolases"/>
    <property type="match status" value="1"/>
</dbReference>
<proteinExistence type="predicted"/>
<dbReference type="InterPro" id="IPR006689">
    <property type="entry name" value="Small_GTPase_ARF/SAR"/>
</dbReference>
<keyword evidence="2 3" id="KW-0342">GTP-binding</keyword>
<dbReference type="InterPro" id="IPR027417">
    <property type="entry name" value="P-loop_NTPase"/>
</dbReference>
<name>A0A8W8MB86_MAGGI</name>
<dbReference type="Proteomes" id="UP000005408">
    <property type="component" value="Unassembled WGS sequence"/>
</dbReference>
<dbReference type="EnsemblMetazoa" id="G3217.1">
    <property type="protein sequence ID" value="G3217.1:cds"/>
    <property type="gene ID" value="G3217"/>
</dbReference>
<reference evidence="4" key="1">
    <citation type="submission" date="2022-08" db="UniProtKB">
        <authorList>
            <consortium name="EnsemblMetazoa"/>
        </authorList>
    </citation>
    <scope>IDENTIFICATION</scope>
    <source>
        <strain evidence="4">05x7-T-G4-1.051#20</strain>
    </source>
</reference>
<protein>
    <submittedName>
        <fullName evidence="4">Uncharacterized protein</fullName>
    </submittedName>
</protein>
<keyword evidence="1 3" id="KW-0547">Nucleotide-binding</keyword>
<dbReference type="SUPFAM" id="SSF52540">
    <property type="entry name" value="P-loop containing nucleoside triphosphate hydrolases"/>
    <property type="match status" value="1"/>
</dbReference>
<feature type="binding site" evidence="3">
    <location>
        <begin position="100"/>
        <end position="103"/>
    </location>
    <ligand>
        <name>GTP</name>
        <dbReference type="ChEBI" id="CHEBI:37565"/>
    </ligand>
</feature>
<dbReference type="PANTHER" id="PTHR11711">
    <property type="entry name" value="ADP RIBOSYLATION FACTOR-RELATED"/>
    <property type="match status" value="1"/>
</dbReference>
<evidence type="ECO:0000256" key="3">
    <source>
        <dbReference type="PIRSR" id="PIRSR606689-1"/>
    </source>
</evidence>
<dbReference type="AlphaFoldDB" id="A0A8W8MB86"/>